<organism evidence="2 3">
    <name type="scientific">Caenorhabditis nigoni</name>
    <dbReference type="NCBI Taxonomy" id="1611254"/>
    <lineage>
        <taxon>Eukaryota</taxon>
        <taxon>Metazoa</taxon>
        <taxon>Ecdysozoa</taxon>
        <taxon>Nematoda</taxon>
        <taxon>Chromadorea</taxon>
        <taxon>Rhabditida</taxon>
        <taxon>Rhabditina</taxon>
        <taxon>Rhabditomorpha</taxon>
        <taxon>Rhabditoidea</taxon>
        <taxon>Rhabditidae</taxon>
        <taxon>Peloderinae</taxon>
        <taxon>Caenorhabditis</taxon>
    </lineage>
</organism>
<dbReference type="EMBL" id="PDUG01000004">
    <property type="protein sequence ID" value="PIC36482.1"/>
    <property type="molecule type" value="Genomic_DNA"/>
</dbReference>
<feature type="region of interest" description="Disordered" evidence="1">
    <location>
        <begin position="36"/>
        <end position="57"/>
    </location>
</feature>
<proteinExistence type="predicted"/>
<keyword evidence="3" id="KW-1185">Reference proteome</keyword>
<evidence type="ECO:0000313" key="2">
    <source>
        <dbReference type="EMBL" id="PIC36482.1"/>
    </source>
</evidence>
<reference evidence="3" key="1">
    <citation type="submission" date="2017-10" db="EMBL/GenBank/DDBJ databases">
        <title>Rapid genome shrinkage in a self-fertile nematode reveals novel sperm competition proteins.</title>
        <authorList>
            <person name="Yin D."/>
            <person name="Schwarz E.M."/>
            <person name="Thomas C.G."/>
            <person name="Felde R.L."/>
            <person name="Korf I.F."/>
            <person name="Cutter A.D."/>
            <person name="Schartner C.M."/>
            <person name="Ralston E.J."/>
            <person name="Meyer B.J."/>
            <person name="Haag E.S."/>
        </authorList>
    </citation>
    <scope>NUCLEOTIDE SEQUENCE [LARGE SCALE GENOMIC DNA]</scope>
    <source>
        <strain evidence="3">JU1422</strain>
    </source>
</reference>
<evidence type="ECO:0000313" key="3">
    <source>
        <dbReference type="Proteomes" id="UP000230233"/>
    </source>
</evidence>
<evidence type="ECO:0000256" key="1">
    <source>
        <dbReference type="SAM" id="MobiDB-lite"/>
    </source>
</evidence>
<protein>
    <submittedName>
        <fullName evidence="2">Uncharacterized protein</fullName>
    </submittedName>
</protein>
<dbReference type="Proteomes" id="UP000230233">
    <property type="component" value="Chromosome IV"/>
</dbReference>
<accession>A0A2G5UAA7</accession>
<comment type="caution">
    <text evidence="2">The sequence shown here is derived from an EMBL/GenBank/DDBJ whole genome shotgun (WGS) entry which is preliminary data.</text>
</comment>
<gene>
    <name evidence="2" type="primary">Cnig_chr_IV.g15456</name>
    <name evidence="2" type="ORF">B9Z55_015456</name>
</gene>
<name>A0A2G5UAA7_9PELO</name>
<dbReference type="AlphaFoldDB" id="A0A2G5UAA7"/>
<sequence length="199" mass="23452">MEVCCVENLKMRILDTRIFDDFLYKNQKNFNIVKAKIEDQNEPNGTKNEKSDPESPQKSYIELQKFDPNRDFRFFWISPPTTVIHPYPTIPAYPILHYPFQISNFAPNRFPQLQYPAEHYPLLSESCPYPKIPSLKNIPKISKSSKFEKSVKPSKNIVRISDFPEPYEMQEIQIFKSEKINKIPKLYGSKKIKKCKRAC</sequence>